<feature type="region of interest" description="Disordered" evidence="3">
    <location>
        <begin position="597"/>
        <end position="668"/>
    </location>
</feature>
<feature type="compositionally biased region" description="Basic residues" evidence="3">
    <location>
        <begin position="164"/>
        <end position="173"/>
    </location>
</feature>
<feature type="compositionally biased region" description="Polar residues" evidence="3">
    <location>
        <begin position="815"/>
        <end position="827"/>
    </location>
</feature>
<feature type="compositionally biased region" description="Low complexity" evidence="3">
    <location>
        <begin position="193"/>
        <end position="225"/>
    </location>
</feature>
<proteinExistence type="predicted"/>
<gene>
    <name evidence="5" type="primary">LARP1B_1</name>
    <name evidence="5" type="ORF">BGW38_005555</name>
</gene>
<feature type="compositionally biased region" description="Polar residues" evidence="3">
    <location>
        <begin position="140"/>
        <end position="150"/>
    </location>
</feature>
<dbReference type="SMART" id="SM00715">
    <property type="entry name" value="LA"/>
    <property type="match status" value="1"/>
</dbReference>
<accession>A0A9P6FNA9</accession>
<feature type="region of interest" description="Disordered" evidence="3">
    <location>
        <begin position="383"/>
        <end position="463"/>
    </location>
</feature>
<keyword evidence="6" id="KW-1185">Reference proteome</keyword>
<feature type="compositionally biased region" description="Polar residues" evidence="3">
    <location>
        <begin position="14"/>
        <end position="27"/>
    </location>
</feature>
<dbReference type="CDD" id="cd07323">
    <property type="entry name" value="LAM"/>
    <property type="match status" value="1"/>
</dbReference>
<dbReference type="InterPro" id="IPR045180">
    <property type="entry name" value="La_dom_prot"/>
</dbReference>
<keyword evidence="5" id="KW-0687">Ribonucleoprotein</keyword>
<feature type="compositionally biased region" description="Low complexity" evidence="3">
    <location>
        <begin position="833"/>
        <end position="843"/>
    </location>
</feature>
<dbReference type="GO" id="GO:1990904">
    <property type="term" value="C:ribonucleoprotein complex"/>
    <property type="evidence" value="ECO:0007669"/>
    <property type="project" value="UniProtKB-KW"/>
</dbReference>
<dbReference type="EMBL" id="JAABOA010003514">
    <property type="protein sequence ID" value="KAF9578578.1"/>
    <property type="molecule type" value="Genomic_DNA"/>
</dbReference>
<organism evidence="5 6">
    <name type="scientific">Lunasporangiospora selenospora</name>
    <dbReference type="NCBI Taxonomy" id="979761"/>
    <lineage>
        <taxon>Eukaryota</taxon>
        <taxon>Fungi</taxon>
        <taxon>Fungi incertae sedis</taxon>
        <taxon>Mucoromycota</taxon>
        <taxon>Mortierellomycotina</taxon>
        <taxon>Mortierellomycetes</taxon>
        <taxon>Mortierellales</taxon>
        <taxon>Mortierellaceae</taxon>
        <taxon>Lunasporangiospora</taxon>
    </lineage>
</organism>
<dbReference type="InterPro" id="IPR036390">
    <property type="entry name" value="WH_DNA-bd_sf"/>
</dbReference>
<feature type="compositionally biased region" description="Polar residues" evidence="3">
    <location>
        <begin position="401"/>
        <end position="413"/>
    </location>
</feature>
<evidence type="ECO:0000256" key="1">
    <source>
        <dbReference type="ARBA" id="ARBA00022884"/>
    </source>
</evidence>
<dbReference type="Pfam" id="PF21071">
    <property type="entry name" value="LARP1_HEAT"/>
    <property type="match status" value="1"/>
</dbReference>
<feature type="region of interest" description="Disordered" evidence="3">
    <location>
        <begin position="813"/>
        <end position="843"/>
    </location>
</feature>
<feature type="domain" description="HTH La-type RNA-binding" evidence="4">
    <location>
        <begin position="285"/>
        <end position="374"/>
    </location>
</feature>
<feature type="compositionally biased region" description="Gly residues" evidence="3">
    <location>
        <begin position="254"/>
        <end position="264"/>
    </location>
</feature>
<dbReference type="PANTHER" id="PTHR22792">
    <property type="entry name" value="LUPUS LA PROTEIN-RELATED"/>
    <property type="match status" value="1"/>
</dbReference>
<dbReference type="GO" id="GO:0045727">
    <property type="term" value="P:positive regulation of translation"/>
    <property type="evidence" value="ECO:0007669"/>
    <property type="project" value="TreeGrafter"/>
</dbReference>
<feature type="region of interest" description="Disordered" evidence="3">
    <location>
        <begin position="1"/>
        <end position="269"/>
    </location>
</feature>
<dbReference type="InterPro" id="IPR006630">
    <property type="entry name" value="La_HTH"/>
</dbReference>
<dbReference type="GO" id="GO:0010494">
    <property type="term" value="C:cytoplasmic stress granule"/>
    <property type="evidence" value="ECO:0007669"/>
    <property type="project" value="TreeGrafter"/>
</dbReference>
<name>A0A9P6FNA9_9FUNG</name>
<evidence type="ECO:0000313" key="6">
    <source>
        <dbReference type="Proteomes" id="UP000780801"/>
    </source>
</evidence>
<evidence type="ECO:0000256" key="3">
    <source>
        <dbReference type="SAM" id="MobiDB-lite"/>
    </source>
</evidence>
<feature type="compositionally biased region" description="Low complexity" evidence="3">
    <location>
        <begin position="597"/>
        <end position="640"/>
    </location>
</feature>
<dbReference type="GO" id="GO:0005829">
    <property type="term" value="C:cytosol"/>
    <property type="evidence" value="ECO:0007669"/>
    <property type="project" value="TreeGrafter"/>
</dbReference>
<evidence type="ECO:0000259" key="4">
    <source>
        <dbReference type="PROSITE" id="PS50961"/>
    </source>
</evidence>
<dbReference type="PROSITE" id="PS50961">
    <property type="entry name" value="HTH_LA"/>
    <property type="match status" value="1"/>
</dbReference>
<feature type="compositionally biased region" description="Low complexity" evidence="3">
    <location>
        <begin position="242"/>
        <end position="253"/>
    </location>
</feature>
<dbReference type="GO" id="GO:0048255">
    <property type="term" value="P:mRNA stabilization"/>
    <property type="evidence" value="ECO:0007669"/>
    <property type="project" value="InterPro"/>
</dbReference>
<comment type="caution">
    <text evidence="5">The sequence shown here is derived from an EMBL/GenBank/DDBJ whole genome shotgun (WGS) entry which is preliminary data.</text>
</comment>
<dbReference type="Proteomes" id="UP000780801">
    <property type="component" value="Unassembled WGS sequence"/>
</dbReference>
<protein>
    <submittedName>
        <fullName evidence="5">La ribonucleoprotein domain member 1B</fullName>
    </submittedName>
</protein>
<keyword evidence="1 2" id="KW-0694">RNA-binding</keyword>
<sequence length="843" mass="91462">MVSSTVPAEKNDHAQATASEPASSDNHSSTTVTTAPPASPAPPAVNVWAVRKEAMKPPQGSQAETDADKGASSTTEGSKHDAKEDGKKSKKNKKHGQQQALPSLDDTNVWPDPSASAEKESKQEPAAAAPLSKKDKGKWTQVTPNITHSTPAPGANKGHDAHHGHGHHRRRKNSTGDGLKANGHSAHEKTKSTEASATTNTNGSASTPAPANTTTATTTTSATGAQGRRASVPSIFDEEPTQSQRSHNRQSSGRGRGGRTGGGRPNYRASVGNVTHLFQQGGFPQGDPDVLKSFILQQMEYYFSVENLCKDVFMRNQMDSDGYVPLSLVANFNRVKGLTTDTVLIKETIKSSKAIELSGDRIRKRGDWATWIFPKEDGAVPISTQRSSYVPPPRSPHPVIISSSLPNKPTPRSTAIHPPLSPAAQPKEEWVVKHTKPKKHGAISHPGSANQGKDSENADDDDEVFQFDDDNLLGSSRIGTVQKYYVSDDDDEDEDEFDDDTVAKILIVTQKKRDRSHVSYERKSMTDDLNEMINEGLYHYEKDLQRKRNNRRSSIQQSNKKVETISEDQFAALTGSHPRSSSLSSSFSNQHIILTPSASTGTSVTNGAGAASAGASTSANAGASTGQASSSSVAGSSRGQARSKKIQAPRFYPLKGSQGNKGGKSDSRQHFAQAPVGWVLGDQSYLPTDLPPMSIGTSPGMSMGSFNDSSMLSTSMEAPHSFPSFQHPSHELLHENGFIQHKYYKYHYKALKERKRQGIELTYSDFQNGHMYGLEKFWAYLYYRKDKSRRKLDVMAELKPLLEQYKSIDDFKNAHGNNENTPSNKYTVPSHVSGGSAHAAAAH</sequence>
<dbReference type="AlphaFoldDB" id="A0A9P6FNA9"/>
<dbReference type="SUPFAM" id="SSF46785">
    <property type="entry name" value="Winged helix' DNA-binding domain"/>
    <property type="match status" value="1"/>
</dbReference>
<dbReference type="Pfam" id="PF05383">
    <property type="entry name" value="La"/>
    <property type="match status" value="1"/>
</dbReference>
<dbReference type="GO" id="GO:0000339">
    <property type="term" value="F:RNA cap binding"/>
    <property type="evidence" value="ECO:0007669"/>
    <property type="project" value="InterPro"/>
</dbReference>
<dbReference type="PANTHER" id="PTHR22792:SF132">
    <property type="entry name" value="LA-RELATED PROTEIN 1"/>
    <property type="match status" value="1"/>
</dbReference>
<feature type="compositionally biased region" description="Basic and acidic residues" evidence="3">
    <location>
        <begin position="77"/>
        <end position="87"/>
    </location>
</feature>
<dbReference type="Gene3D" id="1.10.10.10">
    <property type="entry name" value="Winged helix-like DNA-binding domain superfamily/Winged helix DNA-binding domain"/>
    <property type="match status" value="1"/>
</dbReference>
<reference evidence="5" key="1">
    <citation type="journal article" date="2020" name="Fungal Divers.">
        <title>Resolving the Mortierellaceae phylogeny through synthesis of multi-gene phylogenetics and phylogenomics.</title>
        <authorList>
            <person name="Vandepol N."/>
            <person name="Liber J."/>
            <person name="Desiro A."/>
            <person name="Na H."/>
            <person name="Kennedy M."/>
            <person name="Barry K."/>
            <person name="Grigoriev I.V."/>
            <person name="Miller A.N."/>
            <person name="O'Donnell K."/>
            <person name="Stajich J.E."/>
            <person name="Bonito G."/>
        </authorList>
    </citation>
    <scope>NUCLEOTIDE SEQUENCE</scope>
    <source>
        <strain evidence="5">KOD1015</strain>
    </source>
</reference>
<evidence type="ECO:0000256" key="2">
    <source>
        <dbReference type="PROSITE-ProRule" id="PRU00332"/>
    </source>
</evidence>
<feature type="compositionally biased region" description="Basic residues" evidence="3">
    <location>
        <begin position="433"/>
        <end position="442"/>
    </location>
</feature>
<dbReference type="InterPro" id="IPR036388">
    <property type="entry name" value="WH-like_DNA-bd_sf"/>
</dbReference>
<evidence type="ECO:0000313" key="5">
    <source>
        <dbReference type="EMBL" id="KAF9578578.1"/>
    </source>
</evidence>
<dbReference type="OrthoDB" id="340227at2759"/>
<dbReference type="InterPro" id="IPR006607">
    <property type="entry name" value="DM15"/>
</dbReference>